<accession>A0A5C1AHI9</accession>
<sequence length="243" mass="26434">MTEAEWLTGTNSWAMWLFARDRASRRKGLLFQAARGRTVWPFLADQRSRDLVLTAELFADGLAPYEDLLIATEASRAAGLELRHAALARLGDARGKARTFVTEAFKSAAAAEVAQLSAAAVFRGSLLGDLQTDDPHDLSVEMLQEAFGVLTSNTTYLLRDIFGNPFRPIAFSPAWLTPAAVGLAEAIYADRAFDRLPILADALQDAGCEDVDVLSHCRGDGPHVRGCWVVDGVLGKDERGTDR</sequence>
<evidence type="ECO:0000313" key="1">
    <source>
        <dbReference type="EMBL" id="QEL17466.1"/>
    </source>
</evidence>
<reference evidence="2" key="1">
    <citation type="submission" date="2019-08" db="EMBL/GenBank/DDBJ databases">
        <title>Limnoglobus roseus gen. nov., sp. nov., a novel freshwater planctomycete with a giant genome from the family Gemmataceae.</title>
        <authorList>
            <person name="Kulichevskaya I.S."/>
            <person name="Naumoff D.G."/>
            <person name="Miroshnikov K."/>
            <person name="Ivanova A."/>
            <person name="Philippov D.A."/>
            <person name="Hakobyan A."/>
            <person name="Rijpstra I.C."/>
            <person name="Sinninghe Damste J.S."/>
            <person name="Liesack W."/>
            <person name="Dedysh S.N."/>
        </authorList>
    </citation>
    <scope>NUCLEOTIDE SEQUENCE [LARGE SCALE GENOMIC DNA]</scope>
    <source>
        <strain evidence="2">PX52</strain>
    </source>
</reference>
<dbReference type="AlphaFoldDB" id="A0A5C1AHI9"/>
<evidence type="ECO:0000313" key="2">
    <source>
        <dbReference type="Proteomes" id="UP000324974"/>
    </source>
</evidence>
<organism evidence="1 2">
    <name type="scientific">Limnoglobus roseus</name>
    <dbReference type="NCBI Taxonomy" id="2598579"/>
    <lineage>
        <taxon>Bacteria</taxon>
        <taxon>Pseudomonadati</taxon>
        <taxon>Planctomycetota</taxon>
        <taxon>Planctomycetia</taxon>
        <taxon>Gemmatales</taxon>
        <taxon>Gemmataceae</taxon>
        <taxon>Limnoglobus</taxon>
    </lineage>
</organism>
<dbReference type="KEGG" id="lrs:PX52LOC_04455"/>
<dbReference type="Proteomes" id="UP000324974">
    <property type="component" value="Chromosome"/>
</dbReference>
<proteinExistence type="predicted"/>
<evidence type="ECO:0008006" key="3">
    <source>
        <dbReference type="Google" id="ProtNLM"/>
    </source>
</evidence>
<gene>
    <name evidence="1" type="ORF">PX52LOC_04455</name>
</gene>
<dbReference type="EMBL" id="CP042425">
    <property type="protein sequence ID" value="QEL17466.1"/>
    <property type="molecule type" value="Genomic_DNA"/>
</dbReference>
<protein>
    <recommendedName>
        <fullName evidence="3">SMI1/KNR4 family protein</fullName>
    </recommendedName>
</protein>
<name>A0A5C1AHI9_9BACT</name>
<keyword evidence="2" id="KW-1185">Reference proteome</keyword>